<organism evidence="1 2">
    <name type="scientific">Phytophthora palmivora</name>
    <dbReference type="NCBI Taxonomy" id="4796"/>
    <lineage>
        <taxon>Eukaryota</taxon>
        <taxon>Sar</taxon>
        <taxon>Stramenopiles</taxon>
        <taxon>Oomycota</taxon>
        <taxon>Peronosporomycetes</taxon>
        <taxon>Peronosporales</taxon>
        <taxon>Peronosporaceae</taxon>
        <taxon>Phytophthora</taxon>
    </lineage>
</organism>
<comment type="caution">
    <text evidence="1">The sequence shown here is derived from an EMBL/GenBank/DDBJ whole genome shotgun (WGS) entry which is preliminary data.</text>
</comment>
<sequence>MDRTLPLTAAHKSARIWQYTVFSDEKSLIWTALMATSTSGTTSATLHAGTCADKMAVEA</sequence>
<accession>A0A2P4Y6X0</accession>
<evidence type="ECO:0000313" key="1">
    <source>
        <dbReference type="EMBL" id="POM73556.1"/>
    </source>
</evidence>
<reference evidence="1 2" key="1">
    <citation type="journal article" date="2017" name="Genome Biol. Evol.">
        <title>Phytophthora megakarya and P. palmivora, closely related causal agents of cacao black pod rot, underwent increases in genome sizes and gene numbers by different mechanisms.</title>
        <authorList>
            <person name="Ali S.S."/>
            <person name="Shao J."/>
            <person name="Lary D.J."/>
            <person name="Kronmiller B."/>
            <person name="Shen D."/>
            <person name="Strem M.D."/>
            <person name="Amoako-Attah I."/>
            <person name="Akrofi A.Y."/>
            <person name="Begoude B.A."/>
            <person name="Ten Hoopen G.M."/>
            <person name="Coulibaly K."/>
            <person name="Kebe B.I."/>
            <person name="Melnick R.L."/>
            <person name="Guiltinan M.J."/>
            <person name="Tyler B.M."/>
            <person name="Meinhardt L.W."/>
            <person name="Bailey B.A."/>
        </authorList>
    </citation>
    <scope>NUCLEOTIDE SEQUENCE [LARGE SCALE GENOMIC DNA]</scope>
    <source>
        <strain evidence="2">sbr112.9</strain>
    </source>
</reference>
<dbReference type="OrthoDB" id="10462789at2759"/>
<protein>
    <submittedName>
        <fullName evidence="1">Uncharacterized protein</fullName>
    </submittedName>
</protein>
<dbReference type="EMBL" id="NCKW01005087">
    <property type="protein sequence ID" value="POM73556.1"/>
    <property type="molecule type" value="Genomic_DNA"/>
</dbReference>
<gene>
    <name evidence="1" type="ORF">PHPALM_9585</name>
</gene>
<keyword evidence="2" id="KW-1185">Reference proteome</keyword>
<dbReference type="Proteomes" id="UP000237271">
    <property type="component" value="Unassembled WGS sequence"/>
</dbReference>
<evidence type="ECO:0000313" key="2">
    <source>
        <dbReference type="Proteomes" id="UP000237271"/>
    </source>
</evidence>
<proteinExistence type="predicted"/>
<name>A0A2P4Y6X0_9STRA</name>
<dbReference type="AlphaFoldDB" id="A0A2P4Y6X0"/>